<dbReference type="EMBL" id="APOO01000022">
    <property type="protein sequence ID" value="ENU42209.1"/>
    <property type="molecule type" value="Genomic_DNA"/>
</dbReference>
<organism evidence="1 2">
    <name type="scientific">Acinetobacter seifertii</name>
    <dbReference type="NCBI Taxonomy" id="1530123"/>
    <lineage>
        <taxon>Bacteria</taxon>
        <taxon>Pseudomonadati</taxon>
        <taxon>Pseudomonadota</taxon>
        <taxon>Gammaproteobacteria</taxon>
        <taxon>Moraxellales</taxon>
        <taxon>Moraxellaceae</taxon>
        <taxon>Acinetobacter</taxon>
        <taxon>Acinetobacter calcoaceticus/baumannii complex</taxon>
    </lineage>
</organism>
<reference evidence="2" key="1">
    <citation type="submission" date="2013-02" db="EMBL/GenBank/DDBJ databases">
        <title>The Genome Sequence of Acinetobacter sp. NIPH 973.</title>
        <authorList>
            <consortium name="The Broad Institute Genome Sequencing Platform"/>
            <consortium name="The Broad Institute Genome Sequencing Center for Infectious Disease"/>
            <person name="Cerqueira G."/>
            <person name="Feldgarden M."/>
            <person name="Courvalin P."/>
            <person name="Perichon B."/>
            <person name="Grillot-Courvalin C."/>
            <person name="Clermont D."/>
            <person name="Rocha E."/>
            <person name="Yoon E.-J."/>
            <person name="Nemec A."/>
            <person name="Walker B."/>
            <person name="Young S.K."/>
            <person name="Zeng Q."/>
            <person name="Gargeya S."/>
            <person name="Fitzgerald M."/>
            <person name="Haas B."/>
            <person name="Abouelleil A."/>
            <person name="Alvarado L."/>
            <person name="Arachchi H.M."/>
            <person name="Berlin A.M."/>
            <person name="Chapman S.B."/>
            <person name="Dewar J."/>
            <person name="Goldberg J."/>
            <person name="Griggs A."/>
            <person name="Gujja S."/>
            <person name="Hansen M."/>
            <person name="Howarth C."/>
            <person name="Imamovic A."/>
            <person name="Larimer J."/>
            <person name="McCowan C."/>
            <person name="Murphy C."/>
            <person name="Neiman D."/>
            <person name="Pearson M."/>
            <person name="Priest M."/>
            <person name="Roberts A."/>
            <person name="Saif S."/>
            <person name="Shea T."/>
            <person name="Sisk P."/>
            <person name="Sykes S."/>
            <person name="Wortman J."/>
            <person name="Nusbaum C."/>
            <person name="Birren B."/>
        </authorList>
    </citation>
    <scope>NUCLEOTIDE SEQUENCE [LARGE SCALE GENOMIC DNA]</scope>
    <source>
        <strain evidence="2">NIPH 973</strain>
    </source>
</reference>
<gene>
    <name evidence="1" type="ORF">F985_03097</name>
</gene>
<accession>N8S8S7</accession>
<dbReference type="Proteomes" id="UP000013065">
    <property type="component" value="Unassembled WGS sequence"/>
</dbReference>
<evidence type="ECO:0000313" key="2">
    <source>
        <dbReference type="Proteomes" id="UP000013065"/>
    </source>
</evidence>
<protein>
    <submittedName>
        <fullName evidence="1">Uncharacterized protein</fullName>
    </submittedName>
</protein>
<evidence type="ECO:0000313" key="1">
    <source>
        <dbReference type="EMBL" id="ENU42209.1"/>
    </source>
</evidence>
<reference evidence="1 2" key="2">
    <citation type="journal article" date="2015" name="Int. J. Syst. Evol. Microbiol.">
        <title>Acinetobacter seifertii sp. nov., a member of the Acinetobacter calcoaceticus-Acinetobacter baumannii complex isolated from human clinical specimens.</title>
        <authorList>
            <person name="Nemec A."/>
            <person name="Krizova L."/>
            <person name="Maixnerova M."/>
            <person name="Sedo O."/>
            <person name="Brisse S."/>
            <person name="Higgins P.G."/>
        </authorList>
    </citation>
    <scope>NUCLEOTIDE SEQUENCE [LARGE SCALE GENOMIC DNA]</scope>
    <source>
        <strain evidence="1 2">NIPH 973</strain>
    </source>
</reference>
<sequence length="48" mass="5904">MTIILYFLNSFINDIYIRHLLLIQTFFRDRPSPLSKIKTLYRVQKLFI</sequence>
<comment type="caution">
    <text evidence="1">The sequence shown here is derived from an EMBL/GenBank/DDBJ whole genome shotgun (WGS) entry which is preliminary data.</text>
</comment>
<name>N8S8S7_9GAMM</name>
<dbReference type="HOGENOM" id="CLU_3148271_0_0_6"/>
<dbReference type="AlphaFoldDB" id="N8S8S7"/>
<proteinExistence type="predicted"/>